<dbReference type="GO" id="GO:0016020">
    <property type="term" value="C:membrane"/>
    <property type="evidence" value="ECO:0007669"/>
    <property type="project" value="UniProtKB-SubCell"/>
</dbReference>
<evidence type="ECO:0000259" key="7">
    <source>
        <dbReference type="Pfam" id="PF01490"/>
    </source>
</evidence>
<comment type="caution">
    <text evidence="8">The sequence shown here is derived from an EMBL/GenBank/DDBJ whole genome shotgun (WGS) entry which is preliminary data.</text>
</comment>
<organism evidence="8 9">
    <name type="scientific">Chaetoceros tenuissimus</name>
    <dbReference type="NCBI Taxonomy" id="426638"/>
    <lineage>
        <taxon>Eukaryota</taxon>
        <taxon>Sar</taxon>
        <taxon>Stramenopiles</taxon>
        <taxon>Ochrophyta</taxon>
        <taxon>Bacillariophyta</taxon>
        <taxon>Coscinodiscophyceae</taxon>
        <taxon>Chaetocerotophycidae</taxon>
        <taxon>Chaetocerotales</taxon>
        <taxon>Chaetocerotaceae</taxon>
        <taxon>Chaetoceros</taxon>
    </lineage>
</organism>
<proteinExistence type="predicted"/>
<dbReference type="PANTHER" id="PTHR22950">
    <property type="entry name" value="AMINO ACID TRANSPORTER"/>
    <property type="match status" value="1"/>
</dbReference>
<dbReference type="PANTHER" id="PTHR22950:SF652">
    <property type="entry name" value="TRANSMEMBRANE AMINO ACID TRANSPORTER FAMILY PROTEIN"/>
    <property type="match status" value="1"/>
</dbReference>
<keyword evidence="4 5" id="KW-0472">Membrane</keyword>
<evidence type="ECO:0000313" key="9">
    <source>
        <dbReference type="Proteomes" id="UP001054902"/>
    </source>
</evidence>
<dbReference type="EMBL" id="BLLK01000022">
    <property type="protein sequence ID" value="GFH46058.1"/>
    <property type="molecule type" value="Genomic_DNA"/>
</dbReference>
<keyword evidence="2 5" id="KW-0812">Transmembrane</keyword>
<dbReference type="Pfam" id="PF01490">
    <property type="entry name" value="Aa_trans"/>
    <property type="match status" value="1"/>
</dbReference>
<feature type="transmembrane region" description="Helical" evidence="5">
    <location>
        <begin position="464"/>
        <end position="486"/>
    </location>
</feature>
<evidence type="ECO:0000256" key="5">
    <source>
        <dbReference type="SAM" id="Phobius"/>
    </source>
</evidence>
<dbReference type="PROSITE" id="PS51257">
    <property type="entry name" value="PROKAR_LIPOPROTEIN"/>
    <property type="match status" value="1"/>
</dbReference>
<evidence type="ECO:0000256" key="4">
    <source>
        <dbReference type="ARBA" id="ARBA00023136"/>
    </source>
</evidence>
<accession>A0AAD3CHQ0</accession>
<feature type="transmembrane region" description="Helical" evidence="5">
    <location>
        <begin position="268"/>
        <end position="290"/>
    </location>
</feature>
<keyword evidence="6" id="KW-0732">Signal</keyword>
<evidence type="ECO:0000313" key="8">
    <source>
        <dbReference type="EMBL" id="GFH46058.1"/>
    </source>
</evidence>
<sequence>MKISISVFILALLQGCNALPSISMKAVSVNTLPPVQNLPPIRIEPIPTPAFVPKQDVEQLNQALDIEESKQSLASATFNLVKANLGSGVLALPAGIAAFGDVPSAIIPASLLMMVLGTFSAYSFYMIPRMTRLDPETQGYKKSLSMSQLWEKEVGQSTSWIVSLCCVLTPLGTALTWSIVLSDMMSMLAQSVGLSGMLVSRQALLLGVTSFALYPLCRLKSLAALSPVSIVGVVGMVCTAIFMTLRALPGQMAPFLNSIPSQPSFGLIGNNAFSPSALVLVGMCATSLLVHFSAHEFRDDLQNSTPKRFKMLTGVGFAFTVLMNIIFMASGFLTFGGNCHSMVLNNYSPKDIGATVSRLVVAISLLGSYPIIFRAIKSSLFELTHKGREVPEKFNRNVTRTLLGLVTGAAFFLKDAGIVVSLNGAVMGSAIIYAFPSIIFLKMTNRLVKEGKMLPTNRLVLERFANKALIGTGSLIAVLGAAVILLQKLKPGFI</sequence>
<feature type="transmembrane region" description="Helical" evidence="5">
    <location>
        <begin position="355"/>
        <end position="376"/>
    </location>
</feature>
<feature type="transmembrane region" description="Helical" evidence="5">
    <location>
        <begin position="192"/>
        <end position="216"/>
    </location>
</feature>
<dbReference type="InterPro" id="IPR013057">
    <property type="entry name" value="AA_transpt_TM"/>
</dbReference>
<evidence type="ECO:0000256" key="1">
    <source>
        <dbReference type="ARBA" id="ARBA00004141"/>
    </source>
</evidence>
<feature type="transmembrane region" description="Helical" evidence="5">
    <location>
        <begin position="311"/>
        <end position="335"/>
    </location>
</feature>
<dbReference type="AlphaFoldDB" id="A0AAD3CHQ0"/>
<comment type="subcellular location">
    <subcellularLocation>
        <location evidence="1">Membrane</location>
        <topology evidence="1">Multi-pass membrane protein</topology>
    </subcellularLocation>
</comment>
<evidence type="ECO:0000256" key="3">
    <source>
        <dbReference type="ARBA" id="ARBA00022989"/>
    </source>
</evidence>
<feature type="transmembrane region" description="Helical" evidence="5">
    <location>
        <begin position="160"/>
        <end position="180"/>
    </location>
</feature>
<name>A0AAD3CHQ0_9STRA</name>
<dbReference type="Proteomes" id="UP001054902">
    <property type="component" value="Unassembled WGS sequence"/>
</dbReference>
<feature type="domain" description="Amino acid transporter transmembrane" evidence="7">
    <location>
        <begin position="70"/>
        <end position="480"/>
    </location>
</feature>
<evidence type="ECO:0000256" key="6">
    <source>
        <dbReference type="SAM" id="SignalP"/>
    </source>
</evidence>
<evidence type="ECO:0000256" key="2">
    <source>
        <dbReference type="ARBA" id="ARBA00022692"/>
    </source>
</evidence>
<protein>
    <recommendedName>
        <fullName evidence="7">Amino acid transporter transmembrane domain-containing protein</fullName>
    </recommendedName>
</protein>
<feature type="chain" id="PRO_5042239499" description="Amino acid transporter transmembrane domain-containing protein" evidence="6">
    <location>
        <begin position="19"/>
        <end position="494"/>
    </location>
</feature>
<keyword evidence="3 5" id="KW-1133">Transmembrane helix</keyword>
<feature type="transmembrane region" description="Helical" evidence="5">
    <location>
        <begin position="105"/>
        <end position="125"/>
    </location>
</feature>
<dbReference type="GO" id="GO:0015179">
    <property type="term" value="F:L-amino acid transmembrane transporter activity"/>
    <property type="evidence" value="ECO:0007669"/>
    <property type="project" value="TreeGrafter"/>
</dbReference>
<gene>
    <name evidence="8" type="ORF">CTEN210_02532</name>
</gene>
<feature type="transmembrane region" description="Helical" evidence="5">
    <location>
        <begin position="425"/>
        <end position="443"/>
    </location>
</feature>
<reference evidence="8 9" key="1">
    <citation type="journal article" date="2021" name="Sci. Rep.">
        <title>The genome of the diatom Chaetoceros tenuissimus carries an ancient integrated fragment of an extant virus.</title>
        <authorList>
            <person name="Hongo Y."/>
            <person name="Kimura K."/>
            <person name="Takaki Y."/>
            <person name="Yoshida Y."/>
            <person name="Baba S."/>
            <person name="Kobayashi G."/>
            <person name="Nagasaki K."/>
            <person name="Hano T."/>
            <person name="Tomaru Y."/>
        </authorList>
    </citation>
    <scope>NUCLEOTIDE SEQUENCE [LARGE SCALE GENOMIC DNA]</scope>
    <source>
        <strain evidence="8 9">NIES-3715</strain>
    </source>
</reference>
<keyword evidence="9" id="KW-1185">Reference proteome</keyword>
<feature type="signal peptide" evidence="6">
    <location>
        <begin position="1"/>
        <end position="18"/>
    </location>
</feature>
<feature type="transmembrane region" description="Helical" evidence="5">
    <location>
        <begin position="228"/>
        <end position="248"/>
    </location>
</feature>
<feature type="transmembrane region" description="Helical" evidence="5">
    <location>
        <begin position="397"/>
        <end position="413"/>
    </location>
</feature>